<dbReference type="FunFam" id="1.10.10.10:FF:000001">
    <property type="entry name" value="LysR family transcriptional regulator"/>
    <property type="match status" value="1"/>
</dbReference>
<evidence type="ECO:0000256" key="1">
    <source>
        <dbReference type="ARBA" id="ARBA00003502"/>
    </source>
</evidence>
<comment type="function">
    <text evidence="1">NodD regulates the expression of the nodABCFE genes which encode other nodulation proteins. NodD is also a negative regulator of its own expression. Binds flavonoids as inducers.</text>
</comment>
<keyword evidence="8" id="KW-1185">Reference proteome</keyword>
<dbReference type="InterPro" id="IPR050950">
    <property type="entry name" value="HTH-type_LysR_regulators"/>
</dbReference>
<keyword evidence="4" id="KW-0238">DNA-binding</keyword>
<organism evidence="7 8">
    <name type="scientific">Bradyrhizobium cosmicum</name>
    <dbReference type="NCBI Taxonomy" id="1404864"/>
    <lineage>
        <taxon>Bacteria</taxon>
        <taxon>Pseudomonadati</taxon>
        <taxon>Pseudomonadota</taxon>
        <taxon>Alphaproteobacteria</taxon>
        <taxon>Hyphomicrobiales</taxon>
        <taxon>Nitrobacteraceae</taxon>
        <taxon>Bradyrhizobium</taxon>
    </lineage>
</organism>
<evidence type="ECO:0000259" key="6">
    <source>
        <dbReference type="PROSITE" id="PS50931"/>
    </source>
</evidence>
<dbReference type="InterPro" id="IPR005119">
    <property type="entry name" value="LysR_subst-bd"/>
</dbReference>
<evidence type="ECO:0000256" key="4">
    <source>
        <dbReference type="ARBA" id="ARBA00023125"/>
    </source>
</evidence>
<dbReference type="PROSITE" id="PS50931">
    <property type="entry name" value="HTH_LYSR"/>
    <property type="match status" value="1"/>
</dbReference>
<dbReference type="Pfam" id="PF00126">
    <property type="entry name" value="HTH_1"/>
    <property type="match status" value="1"/>
</dbReference>
<keyword evidence="5" id="KW-0804">Transcription</keyword>
<reference evidence="7 8" key="1">
    <citation type="journal article" date="2012" name="Microbes Environ.">
        <title>Complete genome sequence of Bradyrhizobium sp. S23321: insights into symbiosis evolution in soil oligotrophs.</title>
        <authorList>
            <person name="Okubo T."/>
            <person name="Tsukui T."/>
            <person name="Maita H."/>
            <person name="Okamoto S."/>
            <person name="Oshima K."/>
            <person name="Fujisawa T."/>
            <person name="Saito A."/>
            <person name="Futamata H."/>
            <person name="Hattori R."/>
            <person name="Shimomura Y."/>
            <person name="Haruta S."/>
            <person name="Morimoto S."/>
            <person name="Wang Y."/>
            <person name="Sakai Y."/>
            <person name="Hattori M."/>
            <person name="Aizawa S."/>
            <person name="Nagashima K.V.P."/>
            <person name="Masuda S."/>
            <person name="Hattori T."/>
            <person name="Yamashita A."/>
            <person name="Bao Z."/>
            <person name="Hayatsu M."/>
            <person name="Kajiya-Kanegae H."/>
            <person name="Yoshinaga I."/>
            <person name="Sakamoto K."/>
            <person name="Toyota K."/>
            <person name="Nakao M."/>
            <person name="Kohara M."/>
            <person name="Anda M."/>
            <person name="Niwa R."/>
            <person name="Jung-Hwan P."/>
            <person name="Sameshima-Saito R."/>
            <person name="Tokuda S."/>
            <person name="Yamamoto S."/>
            <person name="Yamamoto S."/>
            <person name="Yokoyama T."/>
            <person name="Akutsu T."/>
            <person name="Nakamura Y."/>
            <person name="Nakahira-Yanaka Y."/>
            <person name="Takada Hoshino Y."/>
            <person name="Hirakawa H."/>
            <person name="Mitsui H."/>
            <person name="Terasawa K."/>
            <person name="Itakura M."/>
            <person name="Sato S."/>
            <person name="Ikeda-Ohtsubo W."/>
            <person name="Sakakura N."/>
            <person name="Kaminuma E."/>
            <person name="Minamisawa K."/>
        </authorList>
    </citation>
    <scope>NUCLEOTIDE SEQUENCE [LARGE SCALE GENOMIC DNA]</scope>
    <source>
        <strain evidence="7 8">S23321</strain>
    </source>
</reference>
<dbReference type="RefSeq" id="WP_015688957.1">
    <property type="nucleotide sequence ID" value="NC_017082.1"/>
</dbReference>
<dbReference type="Gene3D" id="3.40.190.10">
    <property type="entry name" value="Periplasmic binding protein-like II"/>
    <property type="match status" value="2"/>
</dbReference>
<dbReference type="InterPro" id="IPR000847">
    <property type="entry name" value="LysR_HTH_N"/>
</dbReference>
<accession>A0AAI8MJW1</accession>
<dbReference type="PRINTS" id="PR00039">
    <property type="entry name" value="HTHLYSR"/>
</dbReference>
<keyword evidence="3" id="KW-0805">Transcription regulation</keyword>
<comment type="similarity">
    <text evidence="2">Belongs to the LysR transcriptional regulatory family.</text>
</comment>
<dbReference type="Proteomes" id="UP000007886">
    <property type="component" value="Chromosome"/>
</dbReference>
<protein>
    <submittedName>
        <fullName evidence="7">Transcriptional regulatory protein LysR family</fullName>
    </submittedName>
</protein>
<sequence>MNLKQLVHFQNVATHGCITTAAARCNIAQSALSSQIAALEADLGVQLLFRHARGVTLTPCGEVLLDHARQIRAQFELARREVRDAADVAGEVTIGIPVSMASVLTLPLLQALEVEFLGAQVHVFEGLTGDLRGWLRSGKIDTGILYGDDQADGLSLTGLAEDELVLFGRVGEEAAGRQSIAIEQLPRWPIYTTDGEHPVRPLLSKIAKAHHLTLKFGAQINSVGQLKALAREGRGHTILPRVALATEAPTERAQILAIEPSIKLRSYVATKTNPDRLVRKVGSVLRDVVERLIRSGDWPGARLLQADADR</sequence>
<evidence type="ECO:0000256" key="2">
    <source>
        <dbReference type="ARBA" id="ARBA00009437"/>
    </source>
</evidence>
<evidence type="ECO:0000313" key="8">
    <source>
        <dbReference type="Proteomes" id="UP000007886"/>
    </source>
</evidence>
<dbReference type="EMBL" id="AP012279">
    <property type="protein sequence ID" value="BAL79701.1"/>
    <property type="molecule type" value="Genomic_DNA"/>
</dbReference>
<dbReference type="InterPro" id="IPR036388">
    <property type="entry name" value="WH-like_DNA-bd_sf"/>
</dbReference>
<dbReference type="InterPro" id="IPR036390">
    <property type="entry name" value="WH_DNA-bd_sf"/>
</dbReference>
<evidence type="ECO:0000313" key="7">
    <source>
        <dbReference type="EMBL" id="BAL79701.1"/>
    </source>
</evidence>
<feature type="domain" description="HTH lysR-type" evidence="6">
    <location>
        <begin position="1"/>
        <end position="58"/>
    </location>
</feature>
<dbReference type="GO" id="GO:0005829">
    <property type="term" value="C:cytosol"/>
    <property type="evidence" value="ECO:0007669"/>
    <property type="project" value="TreeGrafter"/>
</dbReference>
<dbReference type="GO" id="GO:0003677">
    <property type="term" value="F:DNA binding"/>
    <property type="evidence" value="ECO:0007669"/>
    <property type="project" value="UniProtKB-KW"/>
</dbReference>
<dbReference type="KEGG" id="brs:S23_65200"/>
<dbReference type="GO" id="GO:0003700">
    <property type="term" value="F:DNA-binding transcription factor activity"/>
    <property type="evidence" value="ECO:0007669"/>
    <property type="project" value="InterPro"/>
</dbReference>
<dbReference type="PANTHER" id="PTHR30419">
    <property type="entry name" value="HTH-TYPE TRANSCRIPTIONAL REGULATOR YBHD"/>
    <property type="match status" value="1"/>
</dbReference>
<dbReference type="Gene3D" id="1.10.10.10">
    <property type="entry name" value="Winged helix-like DNA-binding domain superfamily/Winged helix DNA-binding domain"/>
    <property type="match status" value="1"/>
</dbReference>
<dbReference type="SUPFAM" id="SSF46785">
    <property type="entry name" value="Winged helix' DNA-binding domain"/>
    <property type="match status" value="1"/>
</dbReference>
<proteinExistence type="inferred from homology"/>
<gene>
    <name evidence="7" type="ORF">S23_65200</name>
</gene>
<evidence type="ECO:0000256" key="5">
    <source>
        <dbReference type="ARBA" id="ARBA00023163"/>
    </source>
</evidence>
<evidence type="ECO:0000256" key="3">
    <source>
        <dbReference type="ARBA" id="ARBA00023015"/>
    </source>
</evidence>
<name>A0AAI8MJW1_9BRAD</name>
<dbReference type="AlphaFoldDB" id="A0AAI8MJW1"/>
<dbReference type="Pfam" id="PF03466">
    <property type="entry name" value="LysR_substrate"/>
    <property type="match status" value="1"/>
</dbReference>
<dbReference type="SUPFAM" id="SSF53850">
    <property type="entry name" value="Periplasmic binding protein-like II"/>
    <property type="match status" value="1"/>
</dbReference>